<keyword evidence="1" id="KW-0175">Coiled coil</keyword>
<dbReference type="Proteomes" id="UP000243459">
    <property type="component" value="Chromosome 1"/>
</dbReference>
<evidence type="ECO:0000313" key="2">
    <source>
        <dbReference type="EMBL" id="ONK80720.1"/>
    </source>
</evidence>
<organism evidence="2 3">
    <name type="scientific">Asparagus officinalis</name>
    <name type="common">Garden asparagus</name>
    <dbReference type="NCBI Taxonomy" id="4686"/>
    <lineage>
        <taxon>Eukaryota</taxon>
        <taxon>Viridiplantae</taxon>
        <taxon>Streptophyta</taxon>
        <taxon>Embryophyta</taxon>
        <taxon>Tracheophyta</taxon>
        <taxon>Spermatophyta</taxon>
        <taxon>Magnoliopsida</taxon>
        <taxon>Liliopsida</taxon>
        <taxon>Asparagales</taxon>
        <taxon>Asparagaceae</taxon>
        <taxon>Asparagoideae</taxon>
        <taxon>Asparagus</taxon>
    </lineage>
</organism>
<reference evidence="3" key="1">
    <citation type="journal article" date="2017" name="Nat. Commun.">
        <title>The asparagus genome sheds light on the origin and evolution of a young Y chromosome.</title>
        <authorList>
            <person name="Harkess A."/>
            <person name="Zhou J."/>
            <person name="Xu C."/>
            <person name="Bowers J.E."/>
            <person name="Van der Hulst R."/>
            <person name="Ayyampalayam S."/>
            <person name="Mercati F."/>
            <person name="Riccardi P."/>
            <person name="McKain M.R."/>
            <person name="Kakrana A."/>
            <person name="Tang H."/>
            <person name="Ray J."/>
            <person name="Groenendijk J."/>
            <person name="Arikit S."/>
            <person name="Mathioni S.M."/>
            <person name="Nakano M."/>
            <person name="Shan H."/>
            <person name="Telgmann-Rauber A."/>
            <person name="Kanno A."/>
            <person name="Yue Z."/>
            <person name="Chen H."/>
            <person name="Li W."/>
            <person name="Chen Y."/>
            <person name="Xu X."/>
            <person name="Zhang Y."/>
            <person name="Luo S."/>
            <person name="Chen H."/>
            <person name="Gao J."/>
            <person name="Mao Z."/>
            <person name="Pires J.C."/>
            <person name="Luo M."/>
            <person name="Kudrna D."/>
            <person name="Wing R.A."/>
            <person name="Meyers B.C."/>
            <person name="Yi K."/>
            <person name="Kong H."/>
            <person name="Lavrijsen P."/>
            <person name="Sunseri F."/>
            <person name="Falavigna A."/>
            <person name="Ye Y."/>
            <person name="Leebens-Mack J.H."/>
            <person name="Chen G."/>
        </authorList>
    </citation>
    <scope>NUCLEOTIDE SEQUENCE [LARGE SCALE GENOMIC DNA]</scope>
    <source>
        <strain evidence="3">cv. DH0086</strain>
    </source>
</reference>
<dbReference type="EMBL" id="CM007381">
    <property type="protein sequence ID" value="ONK80720.1"/>
    <property type="molecule type" value="Genomic_DNA"/>
</dbReference>
<proteinExistence type="predicted"/>
<feature type="coiled-coil region" evidence="1">
    <location>
        <begin position="60"/>
        <end position="94"/>
    </location>
</feature>
<dbReference type="Gramene" id="ONK80720">
    <property type="protein sequence ID" value="ONK80720"/>
    <property type="gene ID" value="A4U43_C01F20990"/>
</dbReference>
<accession>A0A5P1FVF0</accession>
<evidence type="ECO:0000256" key="1">
    <source>
        <dbReference type="SAM" id="Coils"/>
    </source>
</evidence>
<dbReference type="AlphaFoldDB" id="A0A5P1FVF0"/>
<name>A0A5P1FVF0_ASPOF</name>
<keyword evidence="3" id="KW-1185">Reference proteome</keyword>
<protein>
    <submittedName>
        <fullName evidence="2">Uncharacterized protein</fullName>
    </submittedName>
</protein>
<evidence type="ECO:0000313" key="3">
    <source>
        <dbReference type="Proteomes" id="UP000243459"/>
    </source>
</evidence>
<sequence>MNQWPSIWLLQIRNLYESIEWILSGKRGSTMIPMLTSPTLMNPLEKMLLTDLLTSRKATINVAKAIKAEAQAKLETEKKQKEDLEAKSVELAAEWAHRVERLK</sequence>
<gene>
    <name evidence="2" type="ORF">A4U43_C01F20990</name>
</gene>